<feature type="transmembrane region" description="Helical" evidence="1">
    <location>
        <begin position="193"/>
        <end position="212"/>
    </location>
</feature>
<dbReference type="InterPro" id="IPR029787">
    <property type="entry name" value="Nucleotide_cyclase"/>
</dbReference>
<dbReference type="SMART" id="SM00267">
    <property type="entry name" value="GGDEF"/>
    <property type="match status" value="1"/>
</dbReference>
<accession>A0A7C5RJB9</accession>
<feature type="transmembrane region" description="Helical" evidence="1">
    <location>
        <begin position="165"/>
        <end position="186"/>
    </location>
</feature>
<feature type="transmembrane region" description="Helical" evidence="1">
    <location>
        <begin position="7"/>
        <end position="26"/>
    </location>
</feature>
<reference evidence="3" key="1">
    <citation type="journal article" date="2020" name="mSystems">
        <title>Genome- and Community-Level Interaction Insights into Carbon Utilization and Element Cycling Functions of Hydrothermarchaeota in Hydrothermal Sediment.</title>
        <authorList>
            <person name="Zhou Z."/>
            <person name="Liu Y."/>
            <person name="Xu W."/>
            <person name="Pan J."/>
            <person name="Luo Z.H."/>
            <person name="Li M."/>
        </authorList>
    </citation>
    <scope>NUCLEOTIDE SEQUENCE [LARGE SCALE GENOMIC DNA]</scope>
    <source>
        <strain evidence="3">SpSt-609</strain>
    </source>
</reference>
<dbReference type="PANTHER" id="PTHR45138">
    <property type="entry name" value="REGULATORY COMPONENTS OF SENSORY TRANSDUCTION SYSTEM"/>
    <property type="match status" value="1"/>
</dbReference>
<dbReference type="SUPFAM" id="SSF55073">
    <property type="entry name" value="Nucleotide cyclase"/>
    <property type="match status" value="1"/>
</dbReference>
<gene>
    <name evidence="3" type="ORF">ENT77_08415</name>
</gene>
<name>A0A7C5RJB9_9BACT</name>
<dbReference type="PANTHER" id="PTHR45138:SF6">
    <property type="entry name" value="DIGUANYLATE CYCLASE DGCN"/>
    <property type="match status" value="1"/>
</dbReference>
<dbReference type="InterPro" id="IPR050469">
    <property type="entry name" value="Diguanylate_Cyclase"/>
</dbReference>
<dbReference type="Pfam" id="PF00990">
    <property type="entry name" value="GGDEF"/>
    <property type="match status" value="1"/>
</dbReference>
<dbReference type="InterPro" id="IPR043128">
    <property type="entry name" value="Rev_trsase/Diguanyl_cyclase"/>
</dbReference>
<dbReference type="GO" id="GO:0043709">
    <property type="term" value="P:cell adhesion involved in single-species biofilm formation"/>
    <property type="evidence" value="ECO:0007669"/>
    <property type="project" value="TreeGrafter"/>
</dbReference>
<feature type="transmembrane region" description="Helical" evidence="1">
    <location>
        <begin position="286"/>
        <end position="303"/>
    </location>
</feature>
<feature type="transmembrane region" description="Helical" evidence="1">
    <location>
        <begin position="224"/>
        <end position="245"/>
    </location>
</feature>
<dbReference type="Gene3D" id="3.30.70.270">
    <property type="match status" value="1"/>
</dbReference>
<dbReference type="PROSITE" id="PS50887">
    <property type="entry name" value="GGDEF"/>
    <property type="match status" value="1"/>
</dbReference>
<dbReference type="NCBIfam" id="TIGR00254">
    <property type="entry name" value="GGDEF"/>
    <property type="match status" value="1"/>
</dbReference>
<dbReference type="GO" id="GO:0052621">
    <property type="term" value="F:diguanylate cyclase activity"/>
    <property type="evidence" value="ECO:0007669"/>
    <property type="project" value="TreeGrafter"/>
</dbReference>
<dbReference type="Gene3D" id="2.60.120.260">
    <property type="entry name" value="Galactose-binding domain-like"/>
    <property type="match status" value="1"/>
</dbReference>
<feature type="domain" description="GGDEF" evidence="2">
    <location>
        <begin position="390"/>
        <end position="503"/>
    </location>
</feature>
<feature type="transmembrane region" description="Helical" evidence="1">
    <location>
        <begin position="310"/>
        <end position="330"/>
    </location>
</feature>
<dbReference type="GO" id="GO:1902201">
    <property type="term" value="P:negative regulation of bacterial-type flagellum-dependent cell motility"/>
    <property type="evidence" value="ECO:0007669"/>
    <property type="project" value="TreeGrafter"/>
</dbReference>
<dbReference type="AlphaFoldDB" id="A0A7C5RJB9"/>
<proteinExistence type="predicted"/>
<feature type="transmembrane region" description="Helical" evidence="1">
    <location>
        <begin position="257"/>
        <end position="280"/>
    </location>
</feature>
<dbReference type="GO" id="GO:0005886">
    <property type="term" value="C:plasma membrane"/>
    <property type="evidence" value="ECO:0007669"/>
    <property type="project" value="TreeGrafter"/>
</dbReference>
<dbReference type="InterPro" id="IPR000160">
    <property type="entry name" value="GGDEF_dom"/>
</dbReference>
<dbReference type="CDD" id="cd01949">
    <property type="entry name" value="GGDEF"/>
    <property type="match status" value="1"/>
</dbReference>
<organism evidence="3">
    <name type="scientific">Fervidobacterium thailandense</name>
    <dbReference type="NCBI Taxonomy" id="1008305"/>
    <lineage>
        <taxon>Bacteria</taxon>
        <taxon>Thermotogati</taxon>
        <taxon>Thermotogota</taxon>
        <taxon>Thermotogae</taxon>
        <taxon>Thermotogales</taxon>
        <taxon>Fervidobacteriaceae</taxon>
        <taxon>Fervidobacterium</taxon>
    </lineage>
</organism>
<evidence type="ECO:0000256" key="1">
    <source>
        <dbReference type="SAM" id="Phobius"/>
    </source>
</evidence>
<comment type="caution">
    <text evidence="3">The sequence shown here is derived from an EMBL/GenBank/DDBJ whole genome shotgun (WGS) entry which is preliminary data.</text>
</comment>
<sequence length="503" mass="58292">MRKNAKYVFLSLGFAFALMFTNVYLLNKFSEPKGFMLDSWTSVVPFYEKVNGPSTKVLRMHFSLPQELENNEVLALVFQKVIANKVRIFLNGELIGQYGSSSGNLWPAPIVVRIPKHLLKDENELTVELFALVNYGISYVPYICSYEEALKATQLQLVLRNNFNLFSIGASLFMTLLMLMVGYAVVGISKRQYLYLSGSAFLMSLGLVQFTYRETSFLDFWYIFYEKMAIVVPVPVLTLIYLYIAERYGRKTSGLRFKLLEIVAVLMTLLVLLAPTIQIFHVFSEISQIYALFLMILTLWQILYVEAHEFYFAIFFLFLTALQSIVVLLSRSPGELTLPYGRMVYLLAICFEAIRHFRKISKQKEELELENYIDSLTGAYNRKYIDLLENDGTLVLMDLDKFKEINDKYGHHKGDEFLAKFANLIRSNIRSEDVFIRLGGDEFCLVLKGKDYREVVDRLYNLVRNHLGLSFSYGIANLNEARDFDEAYRMADEELYRRKRGEV</sequence>
<keyword evidence="1" id="KW-0472">Membrane</keyword>
<evidence type="ECO:0000313" key="3">
    <source>
        <dbReference type="EMBL" id="HGU41201.1"/>
    </source>
</evidence>
<protein>
    <submittedName>
        <fullName evidence="3">Diguanylate cyclase</fullName>
    </submittedName>
</protein>
<keyword evidence="1" id="KW-0812">Transmembrane</keyword>
<evidence type="ECO:0000259" key="2">
    <source>
        <dbReference type="PROSITE" id="PS50887"/>
    </source>
</evidence>
<keyword evidence="1" id="KW-1133">Transmembrane helix</keyword>
<dbReference type="EMBL" id="DSZY01000039">
    <property type="protein sequence ID" value="HGU41201.1"/>
    <property type="molecule type" value="Genomic_DNA"/>
</dbReference>